<dbReference type="OrthoDB" id="3253465at2759"/>
<keyword evidence="2" id="KW-1185">Reference proteome</keyword>
<reference evidence="2" key="2">
    <citation type="submission" date="2015-01" db="EMBL/GenBank/DDBJ databases">
        <title>Evolutionary Origins and Diversification of the Mycorrhizal Mutualists.</title>
        <authorList>
            <consortium name="DOE Joint Genome Institute"/>
            <consortium name="Mycorrhizal Genomics Consortium"/>
            <person name="Kohler A."/>
            <person name="Kuo A."/>
            <person name="Nagy L.G."/>
            <person name="Floudas D."/>
            <person name="Copeland A."/>
            <person name="Barry K.W."/>
            <person name="Cichocki N."/>
            <person name="Veneault-Fourrey C."/>
            <person name="LaButti K."/>
            <person name="Lindquist E.A."/>
            <person name="Lipzen A."/>
            <person name="Lundell T."/>
            <person name="Morin E."/>
            <person name="Murat C."/>
            <person name="Riley R."/>
            <person name="Ohm R."/>
            <person name="Sun H."/>
            <person name="Tunlid A."/>
            <person name="Henrissat B."/>
            <person name="Grigoriev I.V."/>
            <person name="Hibbett D.S."/>
            <person name="Martin F."/>
        </authorList>
    </citation>
    <scope>NUCLEOTIDE SEQUENCE [LARGE SCALE GENOMIC DNA]</scope>
    <source>
        <strain evidence="2">LaAM-08-1</strain>
    </source>
</reference>
<evidence type="ECO:0000313" key="2">
    <source>
        <dbReference type="Proteomes" id="UP000054477"/>
    </source>
</evidence>
<dbReference type="EMBL" id="KN838766">
    <property type="protein sequence ID" value="KIJ95156.1"/>
    <property type="molecule type" value="Genomic_DNA"/>
</dbReference>
<evidence type="ECO:0000313" key="1">
    <source>
        <dbReference type="EMBL" id="KIJ95156.1"/>
    </source>
</evidence>
<sequence>MEPPPFINPPARALDRLIQIADAPLPIANALPDDPNRFIQRPLPPSLKDSTAFPQWKKAFEDLANDGPAFTVLLENVEVWLTTVQSHASPSSQKKRRAMEYRWEMYVNTMEPGISGERIWHSDVILKYGQKFLPNHIAHGSKGRKSIKASTLQEYMMLFSWCIARNSRDPETAVVNGISLLTKKGMLNMLNDQLHHLIRTSNLDRHQDEKVYFGRYEIKLMIEVGLRKSATSGRMIAIRSFCILLTCFYTSVRPGSLGFTFNEYLRDGKFPILDDIQVFCISKMTFKVKLAIKNFKGFNTTVEGQTREYWLTPIQNWENVTFDAAFWYVLYLFLRGALVGINTMDDLRNHTNYSLPIKEEKKHEPLHAARLFLFLWHQTHSSF</sequence>
<gene>
    <name evidence="1" type="ORF">K443DRAFT_11605</name>
</gene>
<organism evidence="1 2">
    <name type="scientific">Laccaria amethystina LaAM-08-1</name>
    <dbReference type="NCBI Taxonomy" id="1095629"/>
    <lineage>
        <taxon>Eukaryota</taxon>
        <taxon>Fungi</taxon>
        <taxon>Dikarya</taxon>
        <taxon>Basidiomycota</taxon>
        <taxon>Agaricomycotina</taxon>
        <taxon>Agaricomycetes</taxon>
        <taxon>Agaricomycetidae</taxon>
        <taxon>Agaricales</taxon>
        <taxon>Agaricineae</taxon>
        <taxon>Hydnangiaceae</taxon>
        <taxon>Laccaria</taxon>
    </lineage>
</organism>
<proteinExistence type="predicted"/>
<name>A0A0C9XBM5_9AGAR</name>
<reference evidence="1 2" key="1">
    <citation type="submission" date="2014-04" db="EMBL/GenBank/DDBJ databases">
        <authorList>
            <consortium name="DOE Joint Genome Institute"/>
            <person name="Kuo A."/>
            <person name="Kohler A."/>
            <person name="Nagy L.G."/>
            <person name="Floudas D."/>
            <person name="Copeland A."/>
            <person name="Barry K.W."/>
            <person name="Cichocki N."/>
            <person name="Veneault-Fourrey C."/>
            <person name="LaButti K."/>
            <person name="Lindquist E.A."/>
            <person name="Lipzen A."/>
            <person name="Lundell T."/>
            <person name="Morin E."/>
            <person name="Murat C."/>
            <person name="Sun H."/>
            <person name="Tunlid A."/>
            <person name="Henrissat B."/>
            <person name="Grigoriev I.V."/>
            <person name="Hibbett D.S."/>
            <person name="Martin F."/>
            <person name="Nordberg H.P."/>
            <person name="Cantor M.N."/>
            <person name="Hua S.X."/>
        </authorList>
    </citation>
    <scope>NUCLEOTIDE SEQUENCE [LARGE SCALE GENOMIC DNA]</scope>
    <source>
        <strain evidence="1 2">LaAM-08-1</strain>
    </source>
</reference>
<dbReference type="Proteomes" id="UP000054477">
    <property type="component" value="Unassembled WGS sequence"/>
</dbReference>
<dbReference type="AlphaFoldDB" id="A0A0C9XBM5"/>
<dbReference type="HOGENOM" id="CLU_754507_0_0_1"/>
<protein>
    <submittedName>
        <fullName evidence="1">Uncharacterized protein</fullName>
    </submittedName>
</protein>
<accession>A0A0C9XBM5</accession>